<comment type="caution">
    <text evidence="2">The sequence shown here is derived from an EMBL/GenBank/DDBJ whole genome shotgun (WGS) entry which is preliminary data.</text>
</comment>
<name>A0ABD1LQV5_9FABA</name>
<dbReference type="AlphaFoldDB" id="A0ABD1LQV5"/>
<reference evidence="2 3" key="1">
    <citation type="submission" date="2024-08" db="EMBL/GenBank/DDBJ databases">
        <title>Insights into the chromosomal genome structure of Flemingia macrophylla.</title>
        <authorList>
            <person name="Ding Y."/>
            <person name="Zhao Y."/>
            <person name="Bi W."/>
            <person name="Wu M."/>
            <person name="Zhao G."/>
            <person name="Gong Y."/>
            <person name="Li W."/>
            <person name="Zhang P."/>
        </authorList>
    </citation>
    <scope>NUCLEOTIDE SEQUENCE [LARGE SCALE GENOMIC DNA]</scope>
    <source>
        <strain evidence="2">DYQJB</strain>
        <tissue evidence="2">Leaf</tissue>
    </source>
</reference>
<organism evidence="2 3">
    <name type="scientific">Flemingia macrophylla</name>
    <dbReference type="NCBI Taxonomy" id="520843"/>
    <lineage>
        <taxon>Eukaryota</taxon>
        <taxon>Viridiplantae</taxon>
        <taxon>Streptophyta</taxon>
        <taxon>Embryophyta</taxon>
        <taxon>Tracheophyta</taxon>
        <taxon>Spermatophyta</taxon>
        <taxon>Magnoliopsida</taxon>
        <taxon>eudicotyledons</taxon>
        <taxon>Gunneridae</taxon>
        <taxon>Pentapetalae</taxon>
        <taxon>rosids</taxon>
        <taxon>fabids</taxon>
        <taxon>Fabales</taxon>
        <taxon>Fabaceae</taxon>
        <taxon>Papilionoideae</taxon>
        <taxon>50 kb inversion clade</taxon>
        <taxon>NPAAA clade</taxon>
        <taxon>indigoferoid/millettioid clade</taxon>
        <taxon>Phaseoleae</taxon>
        <taxon>Flemingia</taxon>
    </lineage>
</organism>
<dbReference type="Proteomes" id="UP001603857">
    <property type="component" value="Unassembled WGS sequence"/>
</dbReference>
<evidence type="ECO:0000313" key="2">
    <source>
        <dbReference type="EMBL" id="KAL2325906.1"/>
    </source>
</evidence>
<feature type="region of interest" description="Disordered" evidence="1">
    <location>
        <begin position="137"/>
        <end position="165"/>
    </location>
</feature>
<gene>
    <name evidence="2" type="ORF">Fmac_024964</name>
</gene>
<evidence type="ECO:0000313" key="3">
    <source>
        <dbReference type="Proteomes" id="UP001603857"/>
    </source>
</evidence>
<accession>A0ABD1LQV5</accession>
<evidence type="ECO:0000256" key="1">
    <source>
        <dbReference type="SAM" id="MobiDB-lite"/>
    </source>
</evidence>
<proteinExistence type="predicted"/>
<keyword evidence="3" id="KW-1185">Reference proteome</keyword>
<protein>
    <submittedName>
        <fullName evidence="2">Uncharacterized protein</fullName>
    </submittedName>
</protein>
<dbReference type="EMBL" id="JBGMDY010000008">
    <property type="protein sequence ID" value="KAL2325906.1"/>
    <property type="molecule type" value="Genomic_DNA"/>
</dbReference>
<sequence>MATYYCKWLRNGTCNDSEQRSHLHRHQHSSIATSIATIGFLSVTLHSHLTPELCPCLRCRLVSENRIPLSPSIAVATATSGSIKVTPSITIALVTTPPGDVDLLLEKNPKIKEAITQNFTEYLRCIEEIRCTAQDQAQGQQRQQRRSRAGQAPGRVQLHHQKGEAQREVDRHHEVGEHQAGFVGGCDFACEVPSVLHWWVVSSADADIPRMNLGFQLTLPEPPIIKTIKSEDDADAPRR</sequence>